<feature type="domain" description="Frog antimicrobial peptide propeptide" evidence="5">
    <location>
        <begin position="2"/>
        <end position="38"/>
    </location>
</feature>
<dbReference type="Pfam" id="PF03032">
    <property type="entry name" value="FSAP_sig_propep"/>
    <property type="match status" value="1"/>
</dbReference>
<dbReference type="AlphaFoldDB" id="J9RZ63"/>
<dbReference type="InterPro" id="IPR004275">
    <property type="entry name" value="Frog_antimicrobial_propeptide"/>
</dbReference>
<evidence type="ECO:0000313" key="6">
    <source>
        <dbReference type="EMBL" id="AFR43676.1"/>
    </source>
</evidence>
<evidence type="ECO:0000256" key="3">
    <source>
        <dbReference type="ARBA" id="ARBA00022729"/>
    </source>
</evidence>
<accession>J9RZ63</accession>
<name>J9RZ63_LITPI</name>
<comment type="subcellular location">
    <subcellularLocation>
        <location evidence="1">Secreted</location>
    </subcellularLocation>
</comment>
<evidence type="ECO:0000256" key="2">
    <source>
        <dbReference type="ARBA" id="ARBA00022525"/>
    </source>
</evidence>
<evidence type="ECO:0000256" key="1">
    <source>
        <dbReference type="ARBA" id="ARBA00004613"/>
    </source>
</evidence>
<feature type="chain" id="PRO_5003826971" evidence="4">
    <location>
        <begin position="23"/>
        <end position="86"/>
    </location>
</feature>
<keyword evidence="2" id="KW-0964">Secreted</keyword>
<evidence type="ECO:0000259" key="5">
    <source>
        <dbReference type="Pfam" id="PF03032"/>
    </source>
</evidence>
<organism evidence="6">
    <name type="scientific">Lithobates pipiens</name>
    <name type="common">Northern leopard frog</name>
    <name type="synonym">Rana pipiens</name>
    <dbReference type="NCBI Taxonomy" id="8404"/>
    <lineage>
        <taxon>Eukaryota</taxon>
        <taxon>Metazoa</taxon>
        <taxon>Chordata</taxon>
        <taxon>Craniata</taxon>
        <taxon>Vertebrata</taxon>
        <taxon>Euteleostomi</taxon>
        <taxon>Amphibia</taxon>
        <taxon>Batrachia</taxon>
        <taxon>Anura</taxon>
        <taxon>Neobatrachia</taxon>
        <taxon>Ranoidea</taxon>
        <taxon>Ranidae</taxon>
        <taxon>Lithobates</taxon>
    </lineage>
</organism>
<dbReference type="EMBL" id="JQ511811">
    <property type="protein sequence ID" value="AFR43676.1"/>
    <property type="molecule type" value="mRNA"/>
</dbReference>
<sequence length="86" mass="9294">MFTLKKSLLLIVLLGIISLSLCEQERNADEDEESEIKRGIFPKIIGKGIKTGIVNGIKSLVKGVGMKVFKAGLNNIGNTGCNEDEC</sequence>
<keyword evidence="3 4" id="KW-0732">Signal</keyword>
<proteinExistence type="evidence at transcript level"/>
<reference evidence="6" key="1">
    <citation type="journal article" date="2013" name="Dis. Aquat. Organ.">
        <title>Expression analysis and identification of antimicrobial peptide transcripts from six North American frog species.</title>
        <authorList>
            <person name="Robertson L.S."/>
            <person name="Fellers G.M."/>
            <person name="Marranca J.M."/>
            <person name="Kleeman P.M."/>
        </authorList>
    </citation>
    <scope>NUCLEOTIDE SEQUENCE</scope>
    <source>
        <tissue evidence="6">Skin secretion</tissue>
    </source>
</reference>
<protein>
    <submittedName>
        <fullName evidence="6">Esculentin-1Pa</fullName>
    </submittedName>
</protein>
<evidence type="ECO:0000256" key="4">
    <source>
        <dbReference type="SAM" id="SignalP"/>
    </source>
</evidence>
<dbReference type="GO" id="GO:0005576">
    <property type="term" value="C:extracellular region"/>
    <property type="evidence" value="ECO:0007669"/>
    <property type="project" value="UniProtKB-SubCell"/>
</dbReference>
<feature type="signal peptide" evidence="4">
    <location>
        <begin position="1"/>
        <end position="22"/>
    </location>
</feature>